<dbReference type="Gene3D" id="1.20.1070.10">
    <property type="entry name" value="Rhodopsin 7-helix transmembrane proteins"/>
    <property type="match status" value="1"/>
</dbReference>
<evidence type="ECO:0000256" key="4">
    <source>
        <dbReference type="ARBA" id="ARBA00022989"/>
    </source>
</evidence>
<dbReference type="Proteomes" id="UP000663852">
    <property type="component" value="Unassembled WGS sequence"/>
</dbReference>
<evidence type="ECO:0000256" key="7">
    <source>
        <dbReference type="ARBA" id="ARBA00023170"/>
    </source>
</evidence>
<evidence type="ECO:0000256" key="9">
    <source>
        <dbReference type="SAM" id="Phobius"/>
    </source>
</evidence>
<protein>
    <recommendedName>
        <fullName evidence="10">G-protein coupled receptors family 1 profile domain-containing protein</fullName>
    </recommendedName>
</protein>
<dbReference type="PRINTS" id="PR00237">
    <property type="entry name" value="GPCRRHODOPSN"/>
</dbReference>
<dbReference type="InterPro" id="IPR017452">
    <property type="entry name" value="GPCR_Rhodpsn_7TM"/>
</dbReference>
<keyword evidence="8" id="KW-0807">Transducer</keyword>
<dbReference type="InterPro" id="IPR000276">
    <property type="entry name" value="GPCR_Rhodpsn"/>
</dbReference>
<evidence type="ECO:0000256" key="3">
    <source>
        <dbReference type="ARBA" id="ARBA00022692"/>
    </source>
</evidence>
<dbReference type="SUPFAM" id="SSF81321">
    <property type="entry name" value="Family A G protein-coupled receptor-like"/>
    <property type="match status" value="1"/>
</dbReference>
<feature type="transmembrane region" description="Helical" evidence="9">
    <location>
        <begin position="86"/>
        <end position="107"/>
    </location>
</feature>
<dbReference type="Pfam" id="PF00001">
    <property type="entry name" value="7tm_1"/>
    <property type="match status" value="1"/>
</dbReference>
<evidence type="ECO:0000256" key="1">
    <source>
        <dbReference type="ARBA" id="ARBA00004651"/>
    </source>
</evidence>
<evidence type="ECO:0000256" key="2">
    <source>
        <dbReference type="ARBA" id="ARBA00022475"/>
    </source>
</evidence>
<dbReference type="EMBL" id="CAJNOR010000620">
    <property type="protein sequence ID" value="CAF0964305.1"/>
    <property type="molecule type" value="Genomic_DNA"/>
</dbReference>
<feature type="transmembrane region" description="Helical" evidence="9">
    <location>
        <begin position="255"/>
        <end position="280"/>
    </location>
</feature>
<feature type="transmembrane region" description="Helical" evidence="9">
    <location>
        <begin position="48"/>
        <end position="66"/>
    </location>
</feature>
<feature type="transmembrane region" description="Helical" evidence="9">
    <location>
        <begin position="169"/>
        <end position="197"/>
    </location>
</feature>
<feature type="transmembrane region" description="Helical" evidence="9">
    <location>
        <begin position="12"/>
        <end position="36"/>
    </location>
</feature>
<evidence type="ECO:0000313" key="13">
    <source>
        <dbReference type="Proteomes" id="UP000663828"/>
    </source>
</evidence>
<gene>
    <name evidence="12" type="ORF">EDS130_LOCUS25038</name>
    <name evidence="11" type="ORF">XAT740_LOCUS11322</name>
</gene>
<name>A0A814E4T3_ADIRI</name>
<organism evidence="11 13">
    <name type="scientific">Adineta ricciae</name>
    <name type="common">Rotifer</name>
    <dbReference type="NCBI Taxonomy" id="249248"/>
    <lineage>
        <taxon>Eukaryota</taxon>
        <taxon>Metazoa</taxon>
        <taxon>Spiralia</taxon>
        <taxon>Gnathifera</taxon>
        <taxon>Rotifera</taxon>
        <taxon>Eurotatoria</taxon>
        <taxon>Bdelloidea</taxon>
        <taxon>Adinetida</taxon>
        <taxon>Adinetidae</taxon>
        <taxon>Adineta</taxon>
    </lineage>
</organism>
<feature type="domain" description="G-protein coupled receptors family 1 profile" evidence="10">
    <location>
        <begin position="27"/>
        <end position="277"/>
    </location>
</feature>
<keyword evidence="13" id="KW-1185">Reference proteome</keyword>
<dbReference type="GO" id="GO:0043005">
    <property type="term" value="C:neuron projection"/>
    <property type="evidence" value="ECO:0007669"/>
    <property type="project" value="TreeGrafter"/>
</dbReference>
<comment type="subcellular location">
    <subcellularLocation>
        <location evidence="1">Cell membrane</location>
        <topology evidence="1">Multi-pass membrane protein</topology>
    </subcellularLocation>
</comment>
<evidence type="ECO:0000256" key="6">
    <source>
        <dbReference type="ARBA" id="ARBA00023136"/>
    </source>
</evidence>
<dbReference type="GO" id="GO:0004930">
    <property type="term" value="F:G protein-coupled receptor activity"/>
    <property type="evidence" value="ECO:0007669"/>
    <property type="project" value="UniProtKB-KW"/>
</dbReference>
<dbReference type="PANTHER" id="PTHR24229:SF96">
    <property type="entry name" value="G-PROTEIN COUPLED RECEPTORS FAMILY 1 PROFILE DOMAIN-CONTAINING PROTEIN"/>
    <property type="match status" value="1"/>
</dbReference>
<accession>A0A814E4T3</accession>
<dbReference type="GO" id="GO:0042277">
    <property type="term" value="F:peptide binding"/>
    <property type="evidence" value="ECO:0007669"/>
    <property type="project" value="TreeGrafter"/>
</dbReference>
<evidence type="ECO:0000256" key="5">
    <source>
        <dbReference type="ARBA" id="ARBA00023040"/>
    </source>
</evidence>
<comment type="caution">
    <text evidence="11">The sequence shown here is derived from an EMBL/GenBank/DDBJ whole genome shotgun (WGS) entry which is preliminary data.</text>
</comment>
<keyword evidence="4 9" id="KW-1133">Transmembrane helix</keyword>
<reference evidence="11" key="1">
    <citation type="submission" date="2021-02" db="EMBL/GenBank/DDBJ databases">
        <authorList>
            <person name="Nowell W R."/>
        </authorList>
    </citation>
    <scope>NUCLEOTIDE SEQUENCE</scope>
</reference>
<feature type="transmembrane region" description="Helical" evidence="9">
    <location>
        <begin position="218"/>
        <end position="243"/>
    </location>
</feature>
<dbReference type="OrthoDB" id="9990906at2759"/>
<evidence type="ECO:0000313" key="12">
    <source>
        <dbReference type="EMBL" id="CAF1195146.1"/>
    </source>
</evidence>
<keyword evidence="5" id="KW-0297">G-protein coupled receptor</keyword>
<keyword evidence="3 9" id="KW-0812">Transmembrane</keyword>
<dbReference type="EMBL" id="CAJNOJ010000145">
    <property type="protein sequence ID" value="CAF1195146.1"/>
    <property type="molecule type" value="Genomic_DNA"/>
</dbReference>
<feature type="transmembrane region" description="Helical" evidence="9">
    <location>
        <begin position="128"/>
        <end position="149"/>
    </location>
</feature>
<dbReference type="Proteomes" id="UP000663828">
    <property type="component" value="Unassembled WGS sequence"/>
</dbReference>
<keyword evidence="6 9" id="KW-0472">Membrane</keyword>
<dbReference type="GO" id="GO:0005886">
    <property type="term" value="C:plasma membrane"/>
    <property type="evidence" value="ECO:0007669"/>
    <property type="project" value="UniProtKB-SubCell"/>
</dbReference>
<sequence length="320" mass="36822">MSDILGEISVKLAQILLPIIIFVGVSGNILNIIILTRVNLRNHACSKYFLALASNNLLYSLFTIQYLLSNGFSIDGQTISNISCKILQYIGSACPFLSPYFIVLASIDRFCASSSNVNIRALSNVTNATRLIIFIVICVLLFFINTLVLNEYRDDGYGCTIRPETLYNQIFYIIQIILFAAIPPILMIFFGLLTIYNTTRLQVNIQVTIRHRRTESQLARMLFLQVAIYILLNMPMCIMYLMLTLPLDYIPTQEFFFALSISTISFNFSFATTFFLYILTARVYREELFRLISKVFHYRRANQVQPMSTTRHPEVTRHRN</sequence>
<keyword evidence="2" id="KW-1003">Cell membrane</keyword>
<proteinExistence type="predicted"/>
<evidence type="ECO:0000256" key="8">
    <source>
        <dbReference type="ARBA" id="ARBA00023224"/>
    </source>
</evidence>
<keyword evidence="7" id="KW-0675">Receptor</keyword>
<dbReference type="PROSITE" id="PS50262">
    <property type="entry name" value="G_PROTEIN_RECEP_F1_2"/>
    <property type="match status" value="1"/>
</dbReference>
<dbReference type="PANTHER" id="PTHR24229">
    <property type="entry name" value="NEUROPEPTIDES RECEPTOR"/>
    <property type="match status" value="1"/>
</dbReference>
<dbReference type="AlphaFoldDB" id="A0A814E4T3"/>
<evidence type="ECO:0000259" key="10">
    <source>
        <dbReference type="PROSITE" id="PS50262"/>
    </source>
</evidence>
<evidence type="ECO:0000313" key="11">
    <source>
        <dbReference type="EMBL" id="CAF0964305.1"/>
    </source>
</evidence>